<organism evidence="2 3">
    <name type="scientific">Acetobacter malorum</name>
    <dbReference type="NCBI Taxonomy" id="178901"/>
    <lineage>
        <taxon>Bacteria</taxon>
        <taxon>Pseudomonadati</taxon>
        <taxon>Pseudomonadota</taxon>
        <taxon>Alphaproteobacteria</taxon>
        <taxon>Acetobacterales</taxon>
        <taxon>Acetobacteraceae</taxon>
        <taxon>Acetobacter</taxon>
    </lineage>
</organism>
<dbReference type="PATRIC" id="fig|178901.14.peg.568"/>
<name>A0A149UME9_9PROT</name>
<evidence type="ECO:0000313" key="2">
    <source>
        <dbReference type="EMBL" id="KXV69055.1"/>
    </source>
</evidence>
<dbReference type="AlphaFoldDB" id="A0A149UME9"/>
<dbReference type="EMBL" id="LHZX01000296">
    <property type="protein sequence ID" value="KXV69055.1"/>
    <property type="molecule type" value="Genomic_DNA"/>
</dbReference>
<sequence length="114" mass="12012">MIMAKPAFKPNKERPSKDLALAIARGEPLPEDNASHAPAGTPAPIQAPQPASKKKEKPGKSVSLNMQVSQATWQAISYEAIGRGISRKLLIMDLLQQAGINIDAADLSGSKKGG</sequence>
<evidence type="ECO:0000256" key="1">
    <source>
        <dbReference type="SAM" id="MobiDB-lite"/>
    </source>
</evidence>
<comment type="caution">
    <text evidence="2">The sequence shown here is derived from an EMBL/GenBank/DDBJ whole genome shotgun (WGS) entry which is preliminary data.</text>
</comment>
<dbReference type="Proteomes" id="UP000075377">
    <property type="component" value="Unassembled WGS sequence"/>
</dbReference>
<proteinExistence type="predicted"/>
<gene>
    <name evidence="2" type="ORF">AD951_08445</name>
</gene>
<reference evidence="2 3" key="1">
    <citation type="submission" date="2015-06" db="EMBL/GenBank/DDBJ databases">
        <title>Improved classification and identification of acetic acid bacteria using matrix-assisted laser desorption/ionization time-of-flight mass spectrometry; Gluconobacter nephelii and Gluconobacter uchimurae are later heterotypic synonyms of Gluconobacter japonicus and Gluconobacter oxydans, respectively.</title>
        <authorList>
            <person name="Li L."/>
            <person name="Cleenwerck I."/>
            <person name="De Vuyst L."/>
            <person name="Vandamme P."/>
        </authorList>
    </citation>
    <scope>NUCLEOTIDE SEQUENCE [LARGE SCALE GENOMIC DNA]</scope>
    <source>
        <strain evidence="2 3">LMG 1699</strain>
    </source>
</reference>
<feature type="region of interest" description="Disordered" evidence="1">
    <location>
        <begin position="1"/>
        <end position="62"/>
    </location>
</feature>
<accession>A0A149UME9</accession>
<evidence type="ECO:0000313" key="3">
    <source>
        <dbReference type="Proteomes" id="UP000075377"/>
    </source>
</evidence>
<protein>
    <submittedName>
        <fullName evidence="2">Uncharacterized protein</fullName>
    </submittedName>
</protein>